<feature type="compositionally biased region" description="Basic residues" evidence="1">
    <location>
        <begin position="1"/>
        <end position="10"/>
    </location>
</feature>
<dbReference type="Proteomes" id="UP000009169">
    <property type="component" value="Unassembled WGS sequence"/>
</dbReference>
<sequence length="223" mass="24759">MVIKRQRKTRGQQSRTRTYTPREDRGNEEEKSRLFWPAASRPSNGLCASRNWGNLSIKVYRRAFHSQSDFGARYLLVPPGKACVLPCCVRGRQLIPKAGLAEMSNRAAAVRSLYVYSVLPSIERTGSAKTGKLEDNDNGACQGGVKSLAEHERSKQVYFAEMYWSKTTDTVRRVRWSQPAGIHTAVRISAALALSASRPPRAVAGGRRSILDDSILGGRFVYA</sequence>
<proteinExistence type="predicted"/>
<organism evidence="2 3">
    <name type="scientific">Trichophyton equinum (strain ATCC MYA-4606 / CBS 127.97)</name>
    <name type="common">Horse ringworm fungus</name>
    <dbReference type="NCBI Taxonomy" id="559882"/>
    <lineage>
        <taxon>Eukaryota</taxon>
        <taxon>Fungi</taxon>
        <taxon>Dikarya</taxon>
        <taxon>Ascomycota</taxon>
        <taxon>Pezizomycotina</taxon>
        <taxon>Eurotiomycetes</taxon>
        <taxon>Eurotiomycetidae</taxon>
        <taxon>Onygenales</taxon>
        <taxon>Arthrodermataceae</taxon>
        <taxon>Trichophyton</taxon>
    </lineage>
</organism>
<reference evidence="3" key="1">
    <citation type="journal article" date="2012" name="MBio">
        <title>Comparative genome analysis of Trichophyton rubrum and related dermatophytes reveals candidate genes involved in infection.</title>
        <authorList>
            <person name="Martinez D.A."/>
            <person name="Oliver B.G."/>
            <person name="Graeser Y."/>
            <person name="Goldberg J.M."/>
            <person name="Li W."/>
            <person name="Martinez-Rossi N.M."/>
            <person name="Monod M."/>
            <person name="Shelest E."/>
            <person name="Barton R.C."/>
            <person name="Birch E."/>
            <person name="Brakhage A.A."/>
            <person name="Chen Z."/>
            <person name="Gurr S.J."/>
            <person name="Heiman D."/>
            <person name="Heitman J."/>
            <person name="Kosti I."/>
            <person name="Rossi A."/>
            <person name="Saif S."/>
            <person name="Samalova M."/>
            <person name="Saunders C.W."/>
            <person name="Shea T."/>
            <person name="Summerbell R.C."/>
            <person name="Xu J."/>
            <person name="Young S."/>
            <person name="Zeng Q."/>
            <person name="Birren B.W."/>
            <person name="Cuomo C.A."/>
            <person name="White T.C."/>
        </authorList>
    </citation>
    <scope>NUCLEOTIDE SEQUENCE [LARGE SCALE GENOMIC DNA]</scope>
    <source>
        <strain evidence="3">ATCC MYA-4606 / CBS 127.97</strain>
    </source>
</reference>
<accession>F2PZQ7</accession>
<dbReference type="EMBL" id="DS995759">
    <property type="protein sequence ID" value="EGE07375.1"/>
    <property type="molecule type" value="Genomic_DNA"/>
</dbReference>
<evidence type="ECO:0000313" key="2">
    <source>
        <dbReference type="EMBL" id="EGE07375.1"/>
    </source>
</evidence>
<keyword evidence="3" id="KW-1185">Reference proteome</keyword>
<dbReference type="VEuPathDB" id="FungiDB:TEQG_06360"/>
<feature type="region of interest" description="Disordered" evidence="1">
    <location>
        <begin position="1"/>
        <end position="32"/>
    </location>
</feature>
<gene>
    <name evidence="2" type="ORF">TEQG_06360</name>
</gene>
<dbReference type="HOGENOM" id="CLU_1240913_0_0_1"/>
<feature type="compositionally biased region" description="Basic and acidic residues" evidence="1">
    <location>
        <begin position="20"/>
        <end position="32"/>
    </location>
</feature>
<evidence type="ECO:0000313" key="3">
    <source>
        <dbReference type="Proteomes" id="UP000009169"/>
    </source>
</evidence>
<dbReference type="AlphaFoldDB" id="F2PZQ7"/>
<protein>
    <submittedName>
        <fullName evidence="2">Uncharacterized protein</fullName>
    </submittedName>
</protein>
<name>F2PZQ7_TRIEC</name>
<evidence type="ECO:0000256" key="1">
    <source>
        <dbReference type="SAM" id="MobiDB-lite"/>
    </source>
</evidence>